<dbReference type="VEuPathDB" id="GiardiaDB:DHA2_153495"/>
<dbReference type="SMART" id="SM00261">
    <property type="entry name" value="FU"/>
    <property type="match status" value="4"/>
</dbReference>
<accession>V6TYM6</accession>
<dbReference type="Proteomes" id="UP000018040">
    <property type="component" value="Unassembled WGS sequence"/>
</dbReference>
<dbReference type="Gene3D" id="2.10.220.10">
    <property type="entry name" value="Hormone Receptor, Insulin-like Growth Factor Receptor 1, Chain A, domain 2"/>
    <property type="match status" value="1"/>
</dbReference>
<dbReference type="InterPro" id="IPR009030">
    <property type="entry name" value="Growth_fac_rcpt_cys_sf"/>
</dbReference>
<protein>
    <submittedName>
        <fullName evidence="1">Chromosome segregation ATPase</fullName>
    </submittedName>
</protein>
<dbReference type="SUPFAM" id="SSF57184">
    <property type="entry name" value="Growth factor receptor domain"/>
    <property type="match status" value="1"/>
</dbReference>
<dbReference type="PANTHER" id="PTHR23275">
    <property type="entry name" value="CABRIOLET.-RELATED"/>
    <property type="match status" value="1"/>
</dbReference>
<organism evidence="1 2">
    <name type="scientific">Giardia intestinalis</name>
    <name type="common">Giardia lamblia</name>
    <dbReference type="NCBI Taxonomy" id="5741"/>
    <lineage>
        <taxon>Eukaryota</taxon>
        <taxon>Metamonada</taxon>
        <taxon>Diplomonadida</taxon>
        <taxon>Hexamitidae</taxon>
        <taxon>Giardiinae</taxon>
        <taxon>Giardia</taxon>
    </lineage>
</organism>
<comment type="caution">
    <text evidence="1">The sequence shown here is derived from an EMBL/GenBank/DDBJ whole genome shotgun (WGS) entry which is preliminary data.</text>
</comment>
<dbReference type="VEuPathDB" id="GiardiaDB:GL50581_2720"/>
<dbReference type="Pfam" id="PF03302">
    <property type="entry name" value="VSP"/>
    <property type="match status" value="1"/>
</dbReference>
<dbReference type="InterPro" id="IPR052798">
    <property type="entry name" value="Giardia_VSA"/>
</dbReference>
<dbReference type="AlphaFoldDB" id="V6TYM6"/>
<reference evidence="2" key="1">
    <citation type="submission" date="2012-02" db="EMBL/GenBank/DDBJ databases">
        <title>Genome sequencing of Giardia lamblia Genotypes A2 and B isolates (DH and GS) and comparative analysis with the genomes of Genotypes A1 and E (WB and Pig).</title>
        <authorList>
            <person name="Adam R."/>
            <person name="Dahlstrom E."/>
            <person name="Martens C."/>
            <person name="Bruno D."/>
            <person name="Barbian K."/>
            <person name="Porcella S.F."/>
            <person name="Nash T."/>
        </authorList>
    </citation>
    <scope>NUCLEOTIDE SEQUENCE</scope>
    <source>
        <strain evidence="2">GS</strain>
    </source>
</reference>
<dbReference type="VEuPathDB" id="GiardiaDB:QR46_4768"/>
<proteinExistence type="predicted"/>
<dbReference type="OrthoDB" id="19903at2759"/>
<sequence length="466" mass="47943">MDAATALAASLHWCSAGHFLFRGGCYNISATGSGVCREARDGACVMYREMGAQKRRPVDSGRRGAHDSMQGAERVRAAQCTTGNDGESTKCKNTKCDVWINGVQYCSQCAKADEFLVNGVCKTTNEDSACATPSSPTDGTCKSCKAGYFLHEGGCYKVAESPGSFICSTEGDAGLCSACKNENGFFKNPSATVATKQSCIACNRTAAVDNVKGVEGCTACGGPDSAGSQGVPTTTTCSACSNSKIVKIAKDKTTSCIDESACNNGFFVKEQDGSKTCEACDSTCKTCSGTEANQCTSCQDSGKKYLKKTDNSQTGTCIDEAGCIDGNYIDEAAKTCSTCASARTTDCTTCEKGADGVVVCKTCTTGEKTIFGLNKKSCVAECPADSTKVEDQGKQVCTCNDGFTPSTDSSACVAASSGSNLSGGVIAGISVTVIVMMSGLVDFLCQGSVTLIVNVSTLAPPAPVPL</sequence>
<dbReference type="InterPro" id="IPR006212">
    <property type="entry name" value="Furin_repeat"/>
</dbReference>
<dbReference type="EMBL" id="AHHH01000047">
    <property type="protein sequence ID" value="ESU43472.1"/>
    <property type="molecule type" value="Genomic_DNA"/>
</dbReference>
<evidence type="ECO:0000313" key="2">
    <source>
        <dbReference type="Proteomes" id="UP000018040"/>
    </source>
</evidence>
<dbReference type="InterPro" id="IPR005127">
    <property type="entry name" value="Giardia_VSP"/>
</dbReference>
<evidence type="ECO:0000313" key="1">
    <source>
        <dbReference type="EMBL" id="ESU43472.1"/>
    </source>
</evidence>
<reference evidence="1 2" key="2">
    <citation type="journal article" date="2013" name="Genome Biol. Evol.">
        <title>Genome sequencing of Giardia lamblia genotypes A2 and B isolates (DH and GS) and comparative analysis with the genomes of genotypes A1 and E (WB and Pig).</title>
        <authorList>
            <person name="Adam R.D."/>
            <person name="Dahlstrom E.W."/>
            <person name="Martens C.A."/>
            <person name="Bruno D.P."/>
            <person name="Barbian K.D."/>
            <person name="Ricklefs S.M."/>
            <person name="Hernandez M.M."/>
            <person name="Narla N.P."/>
            <person name="Patel R.B."/>
            <person name="Porcella S.F."/>
            <person name="Nash T.E."/>
        </authorList>
    </citation>
    <scope>NUCLEOTIDE SEQUENCE [LARGE SCALE GENOMIC DNA]</scope>
    <source>
        <strain evidence="1 2">GS</strain>
    </source>
</reference>
<name>V6TYM6_GIAIN</name>
<gene>
    <name evidence="1" type="ORF">GSB_151498</name>
</gene>
<dbReference type="PANTHER" id="PTHR23275:SF100">
    <property type="entry name" value="EGF-LIKE DOMAIN-CONTAINING PROTEIN"/>
    <property type="match status" value="1"/>
</dbReference>